<dbReference type="AlphaFoldDB" id="A0A8S9PP04"/>
<evidence type="ECO:0000313" key="3">
    <source>
        <dbReference type="Proteomes" id="UP000712600"/>
    </source>
</evidence>
<name>A0A8S9PP04_BRACR</name>
<evidence type="ECO:0000256" key="1">
    <source>
        <dbReference type="SAM" id="MobiDB-lite"/>
    </source>
</evidence>
<proteinExistence type="predicted"/>
<comment type="caution">
    <text evidence="2">The sequence shown here is derived from an EMBL/GenBank/DDBJ whole genome shotgun (WGS) entry which is preliminary data.</text>
</comment>
<dbReference type="Proteomes" id="UP000712600">
    <property type="component" value="Unassembled WGS sequence"/>
</dbReference>
<gene>
    <name evidence="2" type="ORF">F2Q69_00048281</name>
</gene>
<evidence type="ECO:0000313" key="2">
    <source>
        <dbReference type="EMBL" id="KAF3523695.1"/>
    </source>
</evidence>
<sequence length="120" mass="13884">MAPPNKIWGWITRSKKASDRPRVAEDLDFGSNLVLVEVDPNPHVVTSMEIAETDANPTIEEGQGRLQKEVEKQEDKQEEEEQEGTLQEEEQKDEHEEEEEDEHSKDLEEAEATPEYVRIR</sequence>
<reference evidence="2" key="1">
    <citation type="submission" date="2019-12" db="EMBL/GenBank/DDBJ databases">
        <title>Genome sequencing and annotation of Brassica cretica.</title>
        <authorList>
            <person name="Studholme D.J."/>
            <person name="Sarris P."/>
        </authorList>
    </citation>
    <scope>NUCLEOTIDE SEQUENCE</scope>
    <source>
        <strain evidence="2">PFS-109/04</strain>
        <tissue evidence="2">Leaf</tissue>
    </source>
</reference>
<feature type="region of interest" description="Disordered" evidence="1">
    <location>
        <begin position="48"/>
        <end position="120"/>
    </location>
</feature>
<dbReference type="EMBL" id="QGKX02001347">
    <property type="protein sequence ID" value="KAF3523695.1"/>
    <property type="molecule type" value="Genomic_DNA"/>
</dbReference>
<feature type="compositionally biased region" description="Basic and acidic residues" evidence="1">
    <location>
        <begin position="62"/>
        <end position="75"/>
    </location>
</feature>
<organism evidence="2 3">
    <name type="scientific">Brassica cretica</name>
    <name type="common">Mustard</name>
    <dbReference type="NCBI Taxonomy" id="69181"/>
    <lineage>
        <taxon>Eukaryota</taxon>
        <taxon>Viridiplantae</taxon>
        <taxon>Streptophyta</taxon>
        <taxon>Embryophyta</taxon>
        <taxon>Tracheophyta</taxon>
        <taxon>Spermatophyta</taxon>
        <taxon>Magnoliopsida</taxon>
        <taxon>eudicotyledons</taxon>
        <taxon>Gunneridae</taxon>
        <taxon>Pentapetalae</taxon>
        <taxon>rosids</taxon>
        <taxon>malvids</taxon>
        <taxon>Brassicales</taxon>
        <taxon>Brassicaceae</taxon>
        <taxon>Brassiceae</taxon>
        <taxon>Brassica</taxon>
    </lineage>
</organism>
<protein>
    <submittedName>
        <fullName evidence="2">Uncharacterized protein</fullName>
    </submittedName>
</protein>
<feature type="compositionally biased region" description="Acidic residues" evidence="1">
    <location>
        <begin position="76"/>
        <end position="101"/>
    </location>
</feature>
<accession>A0A8S9PP04</accession>